<dbReference type="AlphaFoldDB" id="A0A0A9X2D5"/>
<dbReference type="EMBL" id="GBHO01029773">
    <property type="protein sequence ID" value="JAG13831.1"/>
    <property type="molecule type" value="Transcribed_RNA"/>
</dbReference>
<dbReference type="PRINTS" id="PR00320">
    <property type="entry name" value="GPROTEINBRPT"/>
</dbReference>
<keyword evidence="1 5" id="KW-0853">WD repeat</keyword>
<feature type="repeat" description="WD" evidence="5">
    <location>
        <begin position="92"/>
        <end position="124"/>
    </location>
</feature>
<dbReference type="GO" id="GO:0097361">
    <property type="term" value="C:cytosolic [4Fe-4S] assembly targeting complex"/>
    <property type="evidence" value="ECO:0007669"/>
    <property type="project" value="InterPro"/>
</dbReference>
<evidence type="ECO:0000256" key="1">
    <source>
        <dbReference type="ARBA" id="ARBA00022574"/>
    </source>
</evidence>
<organism evidence="7">
    <name type="scientific">Lygus hesperus</name>
    <name type="common">Western plant bug</name>
    <dbReference type="NCBI Taxonomy" id="30085"/>
    <lineage>
        <taxon>Eukaryota</taxon>
        <taxon>Metazoa</taxon>
        <taxon>Ecdysozoa</taxon>
        <taxon>Arthropoda</taxon>
        <taxon>Hexapoda</taxon>
        <taxon>Insecta</taxon>
        <taxon>Pterygota</taxon>
        <taxon>Neoptera</taxon>
        <taxon>Paraneoptera</taxon>
        <taxon>Hemiptera</taxon>
        <taxon>Heteroptera</taxon>
        <taxon>Panheteroptera</taxon>
        <taxon>Cimicomorpha</taxon>
        <taxon>Miridae</taxon>
        <taxon>Mirini</taxon>
        <taxon>Lygus</taxon>
    </lineage>
</organism>
<evidence type="ECO:0000256" key="6">
    <source>
        <dbReference type="SAM" id="SignalP"/>
    </source>
</evidence>
<dbReference type="SMART" id="SM00320">
    <property type="entry name" value="WD40"/>
    <property type="match status" value="7"/>
</dbReference>
<dbReference type="InterPro" id="IPR036322">
    <property type="entry name" value="WD40_repeat_dom_sf"/>
</dbReference>
<comment type="function">
    <text evidence="4">Essential component of the cytosolic iron-sulfur (Fe/S) protein assembly machinery. Required for the maturation of extramitochondrial Fe/S proteins.</text>
</comment>
<name>A0A0A9X2D5_LYGHE</name>
<feature type="repeat" description="WD" evidence="5">
    <location>
        <begin position="136"/>
        <end position="171"/>
    </location>
</feature>
<feature type="repeat" description="WD" evidence="5">
    <location>
        <begin position="284"/>
        <end position="325"/>
    </location>
</feature>
<reference evidence="7" key="2">
    <citation type="submission" date="2014-07" db="EMBL/GenBank/DDBJ databases">
        <authorList>
            <person name="Hull J."/>
        </authorList>
    </citation>
    <scope>NUCLEOTIDE SEQUENCE</scope>
</reference>
<dbReference type="PANTHER" id="PTHR19920:SF0">
    <property type="entry name" value="CYTOSOLIC IRON-SULFUR PROTEIN ASSEMBLY PROTEIN CIAO1-RELATED"/>
    <property type="match status" value="1"/>
</dbReference>
<evidence type="ECO:0000256" key="2">
    <source>
        <dbReference type="ARBA" id="ARBA00022737"/>
    </source>
</evidence>
<dbReference type="InterPro" id="IPR028608">
    <property type="entry name" value="CIAO1/Cia1"/>
</dbReference>
<dbReference type="HAMAP" id="MF_03037">
    <property type="entry name" value="ciao1"/>
    <property type="match status" value="1"/>
</dbReference>
<comment type="similarity">
    <text evidence="4">Belongs to the WD repeat CIA1 family.</text>
</comment>
<feature type="repeat" description="WD" evidence="5">
    <location>
        <begin position="335"/>
        <end position="370"/>
    </location>
</feature>
<evidence type="ECO:0000313" key="7">
    <source>
        <dbReference type="EMBL" id="JAG13831.1"/>
    </source>
</evidence>
<proteinExistence type="inferred from homology"/>
<gene>
    <name evidence="7" type="primary">Ciao1_0</name>
    <name evidence="4" type="synonym">Ciao1</name>
    <name evidence="7" type="ORF">CM83_49665</name>
</gene>
<evidence type="ECO:0000256" key="4">
    <source>
        <dbReference type="HAMAP-Rule" id="MF_03037"/>
    </source>
</evidence>
<feature type="repeat" description="WD" evidence="5">
    <location>
        <begin position="47"/>
        <end position="78"/>
    </location>
</feature>
<dbReference type="PROSITE" id="PS50294">
    <property type="entry name" value="WD_REPEATS_REGION"/>
    <property type="match status" value="6"/>
</dbReference>
<dbReference type="PROSITE" id="PS50082">
    <property type="entry name" value="WD_REPEATS_2"/>
    <property type="match status" value="7"/>
</dbReference>
<dbReference type="PANTHER" id="PTHR19920">
    <property type="entry name" value="WD40 PROTEIN CIAO1"/>
    <property type="match status" value="1"/>
</dbReference>
<feature type="signal peptide" evidence="6">
    <location>
        <begin position="1"/>
        <end position="16"/>
    </location>
</feature>
<dbReference type="Gene3D" id="2.130.10.10">
    <property type="entry name" value="YVTN repeat-like/Quinoprotein amine dehydrogenase"/>
    <property type="match status" value="1"/>
</dbReference>
<dbReference type="CDD" id="cd00200">
    <property type="entry name" value="WD40"/>
    <property type="match status" value="1"/>
</dbReference>
<dbReference type="InterPro" id="IPR001680">
    <property type="entry name" value="WD40_rpt"/>
</dbReference>
<dbReference type="InterPro" id="IPR020472">
    <property type="entry name" value="WD40_PAC1"/>
</dbReference>
<sequence length="370" mass="40738">MIVSVLVLVHWLQATAKSFLFLKRSRKVNGFVPMSDLNMKLELVDSLKGHTGKVWCAKWNASGSLLASCGEDKTVRLWGTSGGQWKLKTVLEDGHQKTVRDLSWSPCGKFLATASFDGTTAIWDNLGGQFECNAALEGHENEVKSVSWCPSGNLIATCSRDKSVWIWQVENDDYDCAAVLNAHIQDVKKVTWSPEGDILASASYDETIKMFKEDPNDGEWSNVATLKSHNTTVWSISFDKTGTRLASCADDGTVKIWRQYLPGNPEGVATVDNDPTWKCVCTLSGYHDGPVYDIAWHPTDDLIATAACDNGVRIFRMEADSDPNEPSFTIAAANYAAHSQDVNSVKWHPTDPKLLVTAGDDSTVSIWQIT</sequence>
<protein>
    <recommendedName>
        <fullName evidence="4">Probable cytosolic iron-sulfur protein assembly protein Ciao1</fullName>
    </recommendedName>
</protein>
<dbReference type="InterPro" id="IPR015943">
    <property type="entry name" value="WD40/YVTN_repeat-like_dom_sf"/>
</dbReference>
<dbReference type="Pfam" id="PF00400">
    <property type="entry name" value="WD40"/>
    <property type="match status" value="7"/>
</dbReference>
<feature type="chain" id="PRO_5002069565" description="Probable cytosolic iron-sulfur protein assembly protein Ciao1" evidence="6">
    <location>
        <begin position="17"/>
        <end position="370"/>
    </location>
</feature>
<dbReference type="GO" id="GO:0016226">
    <property type="term" value="P:iron-sulfur cluster assembly"/>
    <property type="evidence" value="ECO:0007669"/>
    <property type="project" value="UniProtKB-UniRule"/>
</dbReference>
<evidence type="ECO:0000256" key="5">
    <source>
        <dbReference type="PROSITE-ProRule" id="PRU00221"/>
    </source>
</evidence>
<reference evidence="7" key="1">
    <citation type="journal article" date="2014" name="PLoS ONE">
        <title>Transcriptome-Based Identification of ABC Transporters in the Western Tarnished Plant Bug Lygus hesperus.</title>
        <authorList>
            <person name="Hull J.J."/>
            <person name="Chaney K."/>
            <person name="Geib S.M."/>
            <person name="Fabrick J.A."/>
            <person name="Brent C.S."/>
            <person name="Walsh D."/>
            <person name="Lavine L.C."/>
        </authorList>
    </citation>
    <scope>NUCLEOTIDE SEQUENCE</scope>
</reference>
<dbReference type="SUPFAM" id="SSF50978">
    <property type="entry name" value="WD40 repeat-like"/>
    <property type="match status" value="1"/>
</dbReference>
<dbReference type="FunFam" id="2.130.10.10:FF:000136">
    <property type="entry name" value="Probable cytosolic iron-sulfur protein assembly protein CIAO1"/>
    <property type="match status" value="1"/>
</dbReference>
<accession>A0A0A9X2D5</accession>
<keyword evidence="2" id="KW-0677">Repeat</keyword>
<feature type="repeat" description="WD" evidence="5">
    <location>
        <begin position="226"/>
        <end position="257"/>
    </location>
</feature>
<feature type="repeat" description="WD" evidence="5">
    <location>
        <begin position="180"/>
        <end position="212"/>
    </location>
</feature>
<evidence type="ECO:0000256" key="3">
    <source>
        <dbReference type="ARBA" id="ARBA00060126"/>
    </source>
</evidence>
<comment type="function">
    <text evidence="3">Key component of the cytosolic iron-sulfur protein assembly (CIA) complex, a multiprotein complex that mediates the incorporation of iron-sulfur cluster into extramitochondrial Fe/S proteins. As a CIA complex component, interacts specifically with CIAO2A or CIAO2B and MMS19 to assist different branches of iron-sulfur protein assembly, depending of its interactors. The complex CIAO1:CIAO2B:MMS19 binds to and facilitates the assembly of most cytosolic-nuclear Fe/S proteins. CIAO1:CIAO2A specifically matures ACO1 and stabilizes IREB2. Seems to specifically modulate the transactivation activity of WT1. As part of the mitotic spindle-associated MMXD complex it may play a role in chromosome segregation.</text>
</comment>
<keyword evidence="6" id="KW-0732">Signal</keyword>